<evidence type="ECO:0000313" key="3">
    <source>
        <dbReference type="EMBL" id="MBB6509247.1"/>
    </source>
</evidence>
<evidence type="ECO:0000313" key="4">
    <source>
        <dbReference type="Proteomes" id="UP000585437"/>
    </source>
</evidence>
<dbReference type="InterPro" id="IPR002716">
    <property type="entry name" value="PIN_dom"/>
</dbReference>
<evidence type="ECO:0000259" key="2">
    <source>
        <dbReference type="Pfam" id="PF01850"/>
    </source>
</evidence>
<proteinExistence type="predicted"/>
<dbReference type="Proteomes" id="UP000585437">
    <property type="component" value="Unassembled WGS sequence"/>
</dbReference>
<keyword evidence="1" id="KW-0460">Magnesium</keyword>
<dbReference type="InterPro" id="IPR051619">
    <property type="entry name" value="TypeII_TA_RNase_PINc/VapC"/>
</dbReference>
<dbReference type="AlphaFoldDB" id="A0A7X0JM49"/>
<dbReference type="CDD" id="cd09873">
    <property type="entry name" value="PIN_Pae0151-like"/>
    <property type="match status" value="1"/>
</dbReference>
<feature type="domain" description="PIN" evidence="2">
    <location>
        <begin position="5"/>
        <end position="123"/>
    </location>
</feature>
<comment type="caution">
    <text evidence="3">The sequence shown here is derived from an EMBL/GenBank/DDBJ whole genome shotgun (WGS) entry which is preliminary data.</text>
</comment>
<dbReference type="PANTHER" id="PTHR35901:SF1">
    <property type="entry name" value="EXONUCLEASE VAPC9"/>
    <property type="match status" value="1"/>
</dbReference>
<accession>A0A7X0JM49</accession>
<dbReference type="Pfam" id="PF01850">
    <property type="entry name" value="PIN"/>
    <property type="match status" value="1"/>
</dbReference>
<sequence length="135" mass="14867">MTAFVADASVVCSWILPDERHPIADAAFARLQTSETIAPQLLWYEVRNVLMVAYRRKRISFDLVLEGLAKLRKLNISTVAVEDDGVILDLATRYQLSAYDAAYLALSLEQNLELATLDKQLIAAAPSAGCSLVRA</sequence>
<evidence type="ECO:0000256" key="1">
    <source>
        <dbReference type="ARBA" id="ARBA00022842"/>
    </source>
</evidence>
<dbReference type="Gene3D" id="3.40.50.1010">
    <property type="entry name" value="5'-nuclease"/>
    <property type="match status" value="1"/>
</dbReference>
<dbReference type="EMBL" id="JACHBU010000004">
    <property type="protein sequence ID" value="MBB6509247.1"/>
    <property type="molecule type" value="Genomic_DNA"/>
</dbReference>
<name>A0A7X0JM49_9HYPH</name>
<dbReference type="InterPro" id="IPR029060">
    <property type="entry name" value="PIN-like_dom_sf"/>
</dbReference>
<keyword evidence="4" id="KW-1185">Reference proteome</keyword>
<gene>
    <name evidence="3" type="ORF">F4695_002604</name>
</gene>
<organism evidence="3 4">
    <name type="scientific">Rhizobium soli</name>
    <dbReference type="NCBI Taxonomy" id="424798"/>
    <lineage>
        <taxon>Bacteria</taxon>
        <taxon>Pseudomonadati</taxon>
        <taxon>Pseudomonadota</taxon>
        <taxon>Alphaproteobacteria</taxon>
        <taxon>Hyphomicrobiales</taxon>
        <taxon>Rhizobiaceae</taxon>
        <taxon>Rhizobium/Agrobacterium group</taxon>
        <taxon>Rhizobium</taxon>
    </lineage>
</organism>
<dbReference type="SUPFAM" id="SSF88723">
    <property type="entry name" value="PIN domain-like"/>
    <property type="match status" value="1"/>
</dbReference>
<dbReference type="RefSeq" id="WP_184654884.1">
    <property type="nucleotide sequence ID" value="NZ_JACHBU010000004.1"/>
</dbReference>
<dbReference type="InterPro" id="IPR044153">
    <property type="entry name" value="PIN_Pae0151-like"/>
</dbReference>
<protein>
    <submittedName>
        <fullName evidence="3">Putative nucleic acid-binding protein</fullName>
    </submittedName>
</protein>
<dbReference type="PANTHER" id="PTHR35901">
    <property type="entry name" value="RIBONUCLEASE VAPC3"/>
    <property type="match status" value="1"/>
</dbReference>
<reference evidence="3 4" key="1">
    <citation type="submission" date="2020-08" db="EMBL/GenBank/DDBJ databases">
        <title>The Agave Microbiome: Exploring the role of microbial communities in plant adaptations to desert environments.</title>
        <authorList>
            <person name="Partida-Martinez L.P."/>
        </authorList>
    </citation>
    <scope>NUCLEOTIDE SEQUENCE [LARGE SCALE GENOMIC DNA]</scope>
    <source>
        <strain evidence="3 4">AS3.12</strain>
    </source>
</reference>